<reference evidence="1" key="1">
    <citation type="submission" date="2018-05" db="EMBL/GenBank/DDBJ databases">
        <authorList>
            <person name="Lanie J.A."/>
            <person name="Ng W.-L."/>
            <person name="Kazmierczak K.M."/>
            <person name="Andrzejewski T.M."/>
            <person name="Davidsen T.M."/>
            <person name="Wayne K.J."/>
            <person name="Tettelin H."/>
            <person name="Glass J.I."/>
            <person name="Rusch D."/>
            <person name="Podicherti R."/>
            <person name="Tsui H.-C.T."/>
            <person name="Winkler M.E."/>
        </authorList>
    </citation>
    <scope>NUCLEOTIDE SEQUENCE</scope>
</reference>
<feature type="non-terminal residue" evidence="1">
    <location>
        <position position="286"/>
    </location>
</feature>
<proteinExistence type="predicted"/>
<name>A0A382QR51_9ZZZZ</name>
<accession>A0A382QR51</accession>
<gene>
    <name evidence="1" type="ORF">METZ01_LOCUS340229</name>
</gene>
<organism evidence="1">
    <name type="scientific">marine metagenome</name>
    <dbReference type="NCBI Taxonomy" id="408172"/>
    <lineage>
        <taxon>unclassified sequences</taxon>
        <taxon>metagenomes</taxon>
        <taxon>ecological metagenomes</taxon>
    </lineage>
</organism>
<dbReference type="AlphaFoldDB" id="A0A382QR51"/>
<sequence length="286" mass="29637">MAYIGQAPFQEFTSAPSKDVFTGDGSETEFDLATEVVSAGENSLEVFINNVRQEPGTGKAFTLGNDGSNANKRITFSTAPANGASIYVLNDKTNLTAVAPTNTDMNGVELILDADADTSITADTDDRIDFKIANVEHFSFSNSSGDTIVKPMTDAKDIKFQQYDGRTLLDINDGGYIGIANGATGPGQLRLYEDTDLGTNYTAFQVGTQSGDVTYTLPTADGTDGYQLTTDGSGTLSWAAAGTTLSGSTNNTVVTVTGANALAGEGNLTFDGSTLAVTGAATVSTT</sequence>
<dbReference type="EMBL" id="UINC01115968">
    <property type="protein sequence ID" value="SVC87375.1"/>
    <property type="molecule type" value="Genomic_DNA"/>
</dbReference>
<evidence type="ECO:0000313" key="1">
    <source>
        <dbReference type="EMBL" id="SVC87375.1"/>
    </source>
</evidence>
<protein>
    <submittedName>
        <fullName evidence="1">Uncharacterized protein</fullName>
    </submittedName>
</protein>